<dbReference type="Pfam" id="PF01095">
    <property type="entry name" value="Pectinesterase"/>
    <property type="match status" value="1"/>
</dbReference>
<dbReference type="PANTHER" id="PTHR31321">
    <property type="entry name" value="ACYL-COA THIOESTER HYDROLASE YBHC-RELATED"/>
    <property type="match status" value="1"/>
</dbReference>
<organism evidence="6 7">
    <name type="scientific">Bryocella elongata</name>
    <dbReference type="NCBI Taxonomy" id="863522"/>
    <lineage>
        <taxon>Bacteria</taxon>
        <taxon>Pseudomonadati</taxon>
        <taxon>Acidobacteriota</taxon>
        <taxon>Terriglobia</taxon>
        <taxon>Terriglobales</taxon>
        <taxon>Acidobacteriaceae</taxon>
        <taxon>Bryocella</taxon>
    </lineage>
</organism>
<evidence type="ECO:0000259" key="5">
    <source>
        <dbReference type="Pfam" id="PF01095"/>
    </source>
</evidence>
<feature type="domain" description="Pectinesterase catalytic" evidence="5">
    <location>
        <begin position="39"/>
        <end position="321"/>
    </location>
</feature>
<proteinExistence type="inferred from homology"/>
<sequence>MTRLQLLALAASTTFVASTAFAQDVHVKVDPHGHGSTASTTDYTTIQQALDHAPDAPHGRIYIEIVPGIYRERIHVTQNRPRVTLLGKGEKPEDVVIVAGQNAKMAGGTFFTETAEINGDNFEADNITFQNDAGPTGQAVAASVRSDRAVFKHCRFLGDQDTLFSDWGRQYYVDSYVEGGVDFIFGNATAVFDHSTIVEIRSGQITAQSRTMEEQSSGYVIDHSTIEHRPLPPPPGKQAQEGFGLGRPWRDYSRVVVMNSELPADLTAAGWSLWNRGDTSTKAFYAEFNNSGPGWKPRERASWAHILSAKEAAAFEPRSFLAKPSADGRSMPVKWDPIAEAARLP</sequence>
<evidence type="ECO:0000313" key="6">
    <source>
        <dbReference type="EMBL" id="SEG06411.1"/>
    </source>
</evidence>
<feature type="signal peptide" evidence="4">
    <location>
        <begin position="1"/>
        <end position="22"/>
    </location>
</feature>
<reference evidence="6 7" key="1">
    <citation type="submission" date="2016-10" db="EMBL/GenBank/DDBJ databases">
        <authorList>
            <person name="de Groot N.N."/>
        </authorList>
    </citation>
    <scope>NUCLEOTIDE SEQUENCE [LARGE SCALE GENOMIC DNA]</scope>
    <source>
        <strain evidence="6 7">DSM 22489</strain>
    </source>
</reference>
<gene>
    <name evidence="6" type="ORF">SAMN05421819_1863</name>
</gene>
<evidence type="ECO:0000256" key="1">
    <source>
        <dbReference type="ARBA" id="ARBA00008891"/>
    </source>
</evidence>
<keyword evidence="4" id="KW-0732">Signal</keyword>
<dbReference type="EMBL" id="FNVA01000002">
    <property type="protein sequence ID" value="SEG06411.1"/>
    <property type="molecule type" value="Genomic_DNA"/>
</dbReference>
<dbReference type="InterPro" id="IPR012334">
    <property type="entry name" value="Pectin_lyas_fold"/>
</dbReference>
<evidence type="ECO:0000256" key="4">
    <source>
        <dbReference type="SAM" id="SignalP"/>
    </source>
</evidence>
<dbReference type="RefSeq" id="WP_103932733.1">
    <property type="nucleotide sequence ID" value="NZ_FNVA01000002.1"/>
</dbReference>
<protein>
    <submittedName>
        <fullName evidence="6">Pectinesterase</fullName>
    </submittedName>
</protein>
<evidence type="ECO:0000256" key="3">
    <source>
        <dbReference type="ARBA" id="ARBA00023085"/>
    </source>
</evidence>
<dbReference type="SUPFAM" id="SSF51126">
    <property type="entry name" value="Pectin lyase-like"/>
    <property type="match status" value="1"/>
</dbReference>
<keyword evidence="7" id="KW-1185">Reference proteome</keyword>
<dbReference type="AlphaFoldDB" id="A0A1H5X3V5"/>
<dbReference type="OrthoDB" id="9804686at2"/>
<dbReference type="InterPro" id="IPR011050">
    <property type="entry name" value="Pectin_lyase_fold/virulence"/>
</dbReference>
<keyword evidence="3" id="KW-0063">Aspartyl esterase</keyword>
<dbReference type="PANTHER" id="PTHR31321:SF57">
    <property type="entry name" value="PECTINESTERASE 53-RELATED"/>
    <property type="match status" value="1"/>
</dbReference>
<feature type="chain" id="PRO_5011109040" evidence="4">
    <location>
        <begin position="23"/>
        <end position="345"/>
    </location>
</feature>
<comment type="similarity">
    <text evidence="1">Belongs to the pectinesterase family.</text>
</comment>
<dbReference type="Proteomes" id="UP000236728">
    <property type="component" value="Unassembled WGS sequence"/>
</dbReference>
<dbReference type="GO" id="GO:0009279">
    <property type="term" value="C:cell outer membrane"/>
    <property type="evidence" value="ECO:0007669"/>
    <property type="project" value="TreeGrafter"/>
</dbReference>
<dbReference type="Gene3D" id="2.160.20.10">
    <property type="entry name" value="Single-stranded right-handed beta-helix, Pectin lyase-like"/>
    <property type="match status" value="1"/>
</dbReference>
<name>A0A1H5X3V5_9BACT</name>
<evidence type="ECO:0000313" key="7">
    <source>
        <dbReference type="Proteomes" id="UP000236728"/>
    </source>
</evidence>
<keyword evidence="2" id="KW-0378">Hydrolase</keyword>
<accession>A0A1H5X3V5</accession>
<evidence type="ECO:0000256" key="2">
    <source>
        <dbReference type="ARBA" id="ARBA00022801"/>
    </source>
</evidence>
<dbReference type="GO" id="GO:0030599">
    <property type="term" value="F:pectinesterase activity"/>
    <property type="evidence" value="ECO:0007669"/>
    <property type="project" value="InterPro"/>
</dbReference>
<dbReference type="InterPro" id="IPR000070">
    <property type="entry name" value="Pectinesterase_cat"/>
</dbReference>
<dbReference type="GO" id="GO:0042545">
    <property type="term" value="P:cell wall modification"/>
    <property type="evidence" value="ECO:0007669"/>
    <property type="project" value="InterPro"/>
</dbReference>